<evidence type="ECO:0000313" key="2">
    <source>
        <dbReference type="Proteomes" id="UP000193577"/>
    </source>
</evidence>
<dbReference type="Proteomes" id="UP000193577">
    <property type="component" value="Unassembled WGS sequence"/>
</dbReference>
<gene>
    <name evidence="1" type="ORF">B8W67_14095</name>
</gene>
<protein>
    <submittedName>
        <fullName evidence="1">Uncharacterized protein</fullName>
    </submittedName>
</protein>
<evidence type="ECO:0000313" key="1">
    <source>
        <dbReference type="EMBL" id="OSC32845.1"/>
    </source>
</evidence>
<organism evidence="1 2">
    <name type="scientific">Mycolicibacillus koreensis</name>
    <dbReference type="NCBI Taxonomy" id="1069220"/>
    <lineage>
        <taxon>Bacteria</taxon>
        <taxon>Bacillati</taxon>
        <taxon>Actinomycetota</taxon>
        <taxon>Actinomycetes</taxon>
        <taxon>Mycobacteriales</taxon>
        <taxon>Mycobacteriaceae</taxon>
        <taxon>Mycolicibacillus</taxon>
    </lineage>
</organism>
<dbReference type="RefSeq" id="WP_085304579.1">
    <property type="nucleotide sequence ID" value="NZ_AP022594.1"/>
</dbReference>
<comment type="caution">
    <text evidence="1">The sequence shown here is derived from an EMBL/GenBank/DDBJ whole genome shotgun (WGS) entry which is preliminary data.</text>
</comment>
<proteinExistence type="predicted"/>
<reference evidence="1 2" key="1">
    <citation type="submission" date="2017-04" db="EMBL/GenBank/DDBJ databases">
        <title>The new phylogeny of genus Mycobacterium.</title>
        <authorList>
            <person name="Tortoli E."/>
            <person name="Trovato A."/>
            <person name="Cirillo D.M."/>
        </authorList>
    </citation>
    <scope>NUCLEOTIDE SEQUENCE [LARGE SCALE GENOMIC DNA]</scope>
    <source>
        <strain evidence="1 2">KCTC 19819</strain>
    </source>
</reference>
<name>A0A7I7SB56_9MYCO</name>
<accession>A0A7I7SB56</accession>
<keyword evidence="2" id="KW-1185">Reference proteome</keyword>
<dbReference type="AlphaFoldDB" id="A0A7I7SB56"/>
<sequence length="85" mass="9169">MRTVQTKPLELQEGDAIDLLALMDAAETAFDYGSRAAAEERYAIVESVEAVEPWATDPSQRLVLIGTDICDIAVPENHPVTVAAV</sequence>
<dbReference type="EMBL" id="NCXO01000032">
    <property type="protein sequence ID" value="OSC32845.1"/>
    <property type="molecule type" value="Genomic_DNA"/>
</dbReference>